<dbReference type="InterPro" id="IPR010995">
    <property type="entry name" value="DNA_repair_Rad51/TF_NusA_a-hlx"/>
</dbReference>
<dbReference type="Proteomes" id="UP000321272">
    <property type="component" value="Chromosome"/>
</dbReference>
<evidence type="ECO:0000313" key="1">
    <source>
        <dbReference type="EMBL" id="QEA39767.1"/>
    </source>
</evidence>
<dbReference type="Gene3D" id="1.10.150.20">
    <property type="entry name" value="5' to 3' exonuclease, C-terminal subdomain"/>
    <property type="match status" value="1"/>
</dbReference>
<dbReference type="GO" id="GO:0000166">
    <property type="term" value="F:nucleotide binding"/>
    <property type="evidence" value="ECO:0007669"/>
    <property type="project" value="InterPro"/>
</dbReference>
<dbReference type="KEGG" id="paur:FGL86_12265"/>
<protein>
    <submittedName>
        <fullName evidence="1">Helix-hairpin-helix domain-containing protein</fullName>
    </submittedName>
</protein>
<organism evidence="1 2">
    <name type="scientific">Pistricoccus aurantiacus</name>
    <dbReference type="NCBI Taxonomy" id="1883414"/>
    <lineage>
        <taxon>Bacteria</taxon>
        <taxon>Pseudomonadati</taxon>
        <taxon>Pseudomonadota</taxon>
        <taxon>Gammaproteobacteria</taxon>
        <taxon>Oceanospirillales</taxon>
        <taxon>Halomonadaceae</taxon>
        <taxon>Pistricoccus</taxon>
    </lineage>
</organism>
<dbReference type="AlphaFoldDB" id="A0A5B8SUP0"/>
<dbReference type="SUPFAM" id="SSF47794">
    <property type="entry name" value="Rad51 N-terminal domain-like"/>
    <property type="match status" value="1"/>
</dbReference>
<proteinExistence type="predicted"/>
<keyword evidence="2" id="KW-1185">Reference proteome</keyword>
<accession>A0A5B8SUP0</accession>
<name>A0A5B8SUP0_9GAMM</name>
<sequence length="184" mass="20827">MLEPTRPLSCQFDRYPRKRTYMENLHPEQHEVALELRELVYLVDSNLQQAIEGDPVTSPEYLDAARQGLEAMRKLANHHDFVNLPTLDSAELEMARFACAYYQSGACDTLTEDERTDFLDIHAQHLTQLEGVGRATARRLFSAGVYDPQALLAMSDEALAELPDLDTATRNRLQASLASHRDSH</sequence>
<dbReference type="OrthoDB" id="6171118at2"/>
<dbReference type="EMBL" id="CP042382">
    <property type="protein sequence ID" value="QEA39767.1"/>
    <property type="molecule type" value="Genomic_DNA"/>
</dbReference>
<gene>
    <name evidence="1" type="ORF">FGL86_12265</name>
</gene>
<dbReference type="Pfam" id="PF14520">
    <property type="entry name" value="HHH_5"/>
    <property type="match status" value="1"/>
</dbReference>
<evidence type="ECO:0000313" key="2">
    <source>
        <dbReference type="Proteomes" id="UP000321272"/>
    </source>
</evidence>
<reference evidence="1 2" key="1">
    <citation type="submission" date="2019-06" db="EMBL/GenBank/DDBJ databases">
        <title>Genome analyses of bacteria isolated from kimchi.</title>
        <authorList>
            <person name="Lee S."/>
            <person name="Ahn S."/>
            <person name="Roh S."/>
        </authorList>
    </citation>
    <scope>NUCLEOTIDE SEQUENCE [LARGE SCALE GENOMIC DNA]</scope>
    <source>
        <strain evidence="1 2">CBA4606</strain>
    </source>
</reference>